<evidence type="ECO:0000313" key="8">
    <source>
        <dbReference type="EMBL" id="KAI9162101.1"/>
    </source>
</evidence>
<keyword evidence="7" id="KW-0813">Transport</keyword>
<keyword evidence="5 7" id="KW-1133">Transmembrane helix</keyword>
<organism evidence="8 9">
    <name type="scientific">Acer negundo</name>
    <name type="common">Box elder</name>
    <dbReference type="NCBI Taxonomy" id="4023"/>
    <lineage>
        <taxon>Eukaryota</taxon>
        <taxon>Viridiplantae</taxon>
        <taxon>Streptophyta</taxon>
        <taxon>Embryophyta</taxon>
        <taxon>Tracheophyta</taxon>
        <taxon>Spermatophyta</taxon>
        <taxon>Magnoliopsida</taxon>
        <taxon>eudicotyledons</taxon>
        <taxon>Gunneridae</taxon>
        <taxon>Pentapetalae</taxon>
        <taxon>rosids</taxon>
        <taxon>malvids</taxon>
        <taxon>Sapindales</taxon>
        <taxon>Sapindaceae</taxon>
        <taxon>Hippocastanoideae</taxon>
        <taxon>Acereae</taxon>
        <taxon>Acer</taxon>
    </lineage>
</organism>
<dbReference type="GO" id="GO:0016192">
    <property type="term" value="P:vesicle-mediated transport"/>
    <property type="evidence" value="ECO:0007669"/>
    <property type="project" value="TreeGrafter"/>
</dbReference>
<dbReference type="PANTHER" id="PTHR19317:SF2">
    <property type="entry name" value="PRA1 FAMILY PROTEIN F2"/>
    <property type="match status" value="1"/>
</dbReference>
<dbReference type="GO" id="GO:0005783">
    <property type="term" value="C:endoplasmic reticulum"/>
    <property type="evidence" value="ECO:0007669"/>
    <property type="project" value="UniProtKB-ARBA"/>
</dbReference>
<sequence length="137" mass="15573">MFNCRAVSLPRNSAEAIARISFNVAYFRVKYLMIVLSFLFLSLVWHPKSFKVFVFMTATWPLLRFIGFRSTMLTVAWSALTLMMLYWKGAAVSAAVALLDGTVIVVVHAVVMKTNDAVNTRSTTSTSTRTWRRLYFS</sequence>
<dbReference type="Proteomes" id="UP001064489">
    <property type="component" value="Chromosome 2"/>
</dbReference>
<keyword evidence="4 7" id="KW-0812">Transmembrane</keyword>
<comment type="subcellular location">
    <subcellularLocation>
        <location evidence="2">Endomembrane system</location>
        <topology evidence="2">Multi-pass membrane protein</topology>
    </subcellularLocation>
    <subcellularLocation>
        <location evidence="7">Membrane</location>
        <topology evidence="7">Multi-pass membrane protein</topology>
    </subcellularLocation>
</comment>
<dbReference type="EMBL" id="JAJSOW010000106">
    <property type="protein sequence ID" value="KAI9162101.1"/>
    <property type="molecule type" value="Genomic_DNA"/>
</dbReference>
<reference evidence="8" key="2">
    <citation type="submission" date="2023-02" db="EMBL/GenBank/DDBJ databases">
        <authorList>
            <person name="Swenson N.G."/>
            <person name="Wegrzyn J.L."/>
            <person name="Mcevoy S.L."/>
        </authorList>
    </citation>
    <scope>NUCLEOTIDE SEQUENCE</scope>
    <source>
        <strain evidence="8">91603</strain>
        <tissue evidence="8">Leaf</tissue>
    </source>
</reference>
<dbReference type="PANTHER" id="PTHR19317">
    <property type="entry name" value="PRENYLATED RAB ACCEPTOR 1-RELATED"/>
    <property type="match status" value="1"/>
</dbReference>
<dbReference type="InterPro" id="IPR004895">
    <property type="entry name" value="Prenylated_rab_accept_PRA1"/>
</dbReference>
<evidence type="ECO:0000256" key="4">
    <source>
        <dbReference type="ARBA" id="ARBA00022692"/>
    </source>
</evidence>
<proteinExistence type="inferred from homology"/>
<evidence type="ECO:0000256" key="2">
    <source>
        <dbReference type="ARBA" id="ARBA00004127"/>
    </source>
</evidence>
<protein>
    <recommendedName>
        <fullName evidence="7">PRA1 family protein</fullName>
    </recommendedName>
</protein>
<comment type="similarity">
    <text evidence="3 7">Belongs to the PRA1 family.</text>
</comment>
<keyword evidence="6 7" id="KW-0472">Membrane</keyword>
<evidence type="ECO:0000256" key="5">
    <source>
        <dbReference type="ARBA" id="ARBA00022989"/>
    </source>
</evidence>
<keyword evidence="9" id="KW-1185">Reference proteome</keyword>
<dbReference type="Pfam" id="PF03208">
    <property type="entry name" value="PRA1"/>
    <property type="match status" value="1"/>
</dbReference>
<evidence type="ECO:0000256" key="7">
    <source>
        <dbReference type="RuleBase" id="RU363107"/>
    </source>
</evidence>
<dbReference type="GO" id="GO:0005794">
    <property type="term" value="C:Golgi apparatus"/>
    <property type="evidence" value="ECO:0007669"/>
    <property type="project" value="TreeGrafter"/>
</dbReference>
<comment type="caution">
    <text evidence="8">The sequence shown here is derived from an EMBL/GenBank/DDBJ whole genome shotgun (WGS) entry which is preliminary data.</text>
</comment>
<feature type="transmembrane region" description="Helical" evidence="7">
    <location>
        <begin position="92"/>
        <end position="111"/>
    </location>
</feature>
<comment type="function">
    <text evidence="1 7">May be involved in both secretory and endocytic intracellular trafficking in the endosomal/prevacuolar compartments.</text>
</comment>
<evidence type="ECO:0000313" key="9">
    <source>
        <dbReference type="Proteomes" id="UP001064489"/>
    </source>
</evidence>
<gene>
    <name evidence="8" type="ORF">LWI28_023881</name>
</gene>
<evidence type="ECO:0000256" key="3">
    <source>
        <dbReference type="ARBA" id="ARBA00006483"/>
    </source>
</evidence>
<dbReference type="GO" id="GO:0016020">
    <property type="term" value="C:membrane"/>
    <property type="evidence" value="ECO:0007669"/>
    <property type="project" value="UniProtKB-SubCell"/>
</dbReference>
<feature type="transmembrane region" description="Helical" evidence="7">
    <location>
        <begin position="25"/>
        <end position="45"/>
    </location>
</feature>
<evidence type="ECO:0000256" key="6">
    <source>
        <dbReference type="ARBA" id="ARBA00023136"/>
    </source>
</evidence>
<dbReference type="AlphaFoldDB" id="A0AAD5NKA4"/>
<evidence type="ECO:0000256" key="1">
    <source>
        <dbReference type="ARBA" id="ARBA00002501"/>
    </source>
</evidence>
<reference evidence="8" key="1">
    <citation type="journal article" date="2022" name="Plant J.">
        <title>Strategies of tolerance reflected in two North American maple genomes.</title>
        <authorList>
            <person name="McEvoy S.L."/>
            <person name="Sezen U.U."/>
            <person name="Trouern-Trend A."/>
            <person name="McMahon S.M."/>
            <person name="Schaberg P.G."/>
            <person name="Yang J."/>
            <person name="Wegrzyn J.L."/>
            <person name="Swenson N.G."/>
        </authorList>
    </citation>
    <scope>NUCLEOTIDE SEQUENCE</scope>
    <source>
        <strain evidence="8">91603</strain>
    </source>
</reference>
<accession>A0AAD5NKA4</accession>
<name>A0AAD5NKA4_ACENE</name>